<evidence type="ECO:0000313" key="2">
    <source>
        <dbReference type="EMBL" id="QPB09388.1"/>
    </source>
</evidence>
<feature type="region of interest" description="Disordered" evidence="1">
    <location>
        <begin position="1"/>
        <end position="34"/>
    </location>
</feature>
<dbReference type="EMBL" id="MT701590">
    <property type="protein sequence ID" value="QPB09388.1"/>
    <property type="molecule type" value="Genomic_DNA"/>
</dbReference>
<evidence type="ECO:0000256" key="1">
    <source>
        <dbReference type="SAM" id="MobiDB-lite"/>
    </source>
</evidence>
<name>A0A873WH00_9CAUD</name>
<accession>A0A873WH00</accession>
<feature type="region of interest" description="Disordered" evidence="1">
    <location>
        <begin position="200"/>
        <end position="246"/>
    </location>
</feature>
<dbReference type="Proteomes" id="UP000662782">
    <property type="component" value="Segment"/>
</dbReference>
<gene>
    <name evidence="2" type="ORF">CPT_Miami_293</name>
</gene>
<reference evidence="2 3" key="1">
    <citation type="submission" date="2020-07" db="EMBL/GenBank/DDBJ databases">
        <title>Complete genome sequence of Klebsiella pneumoniae phage Miami.</title>
        <authorList>
            <person name="Mora D.A."/>
            <person name="Lessor L."/>
            <person name="Gill J."/>
            <person name="Liu M."/>
        </authorList>
    </citation>
    <scope>NUCLEOTIDE SEQUENCE [LARGE SCALE GENOMIC DNA]</scope>
</reference>
<evidence type="ECO:0000313" key="3">
    <source>
        <dbReference type="Proteomes" id="UP000662782"/>
    </source>
</evidence>
<sequence length="246" mass="26924">MSDFNNGNNGNSRPKTPLNDYRYPHPKTKEPLPGGKYPAQAYWELTAAGKVVFKVQDGVFGGGDNAYKKKEIEMIAFERNAIFQLLREAATDPNFTKSQYTVRDRQFIREGGQAKMSDNPMTIGVFTVIRDSNGVVQLGFSKSDFKALFVFDNARESTLVDFVDGEFKPAHARMSRLYVLGYLSAVEGWLNAAEFSRYQPPKPKNGGNGGGGWNNNNGGNRGNGGGNSWGGGGNAPADDFAEDIPF</sequence>
<proteinExistence type="predicted"/>
<feature type="compositionally biased region" description="Polar residues" evidence="1">
    <location>
        <begin position="1"/>
        <end position="14"/>
    </location>
</feature>
<keyword evidence="3" id="KW-1185">Reference proteome</keyword>
<feature type="compositionally biased region" description="Gly residues" evidence="1">
    <location>
        <begin position="206"/>
        <end position="234"/>
    </location>
</feature>
<organism evidence="2 3">
    <name type="scientific">Klebsiella phage Miami</name>
    <dbReference type="NCBI Taxonomy" id="2767581"/>
    <lineage>
        <taxon>Viruses</taxon>
        <taxon>Duplodnaviria</taxon>
        <taxon>Heunggongvirae</taxon>
        <taxon>Uroviricota</taxon>
        <taxon>Caudoviricetes</taxon>
        <taxon>Chimalliviridae</taxon>
        <taxon>Miamivirus</taxon>
        <taxon>Miamivirus miami</taxon>
    </lineage>
</organism>
<protein>
    <submittedName>
        <fullName evidence="2">Uncharacterized protein</fullName>
    </submittedName>
</protein>